<dbReference type="GO" id="GO:0003677">
    <property type="term" value="F:DNA binding"/>
    <property type="evidence" value="ECO:0007669"/>
    <property type="project" value="InterPro"/>
</dbReference>
<protein>
    <submittedName>
        <fullName evidence="2">Transcriptional regulator with XRE-family HTH domain</fullName>
    </submittedName>
</protein>
<dbReference type="InterPro" id="IPR010982">
    <property type="entry name" value="Lambda_DNA-bd_dom_sf"/>
</dbReference>
<dbReference type="Proteomes" id="UP000554286">
    <property type="component" value="Unassembled WGS sequence"/>
</dbReference>
<dbReference type="InterPro" id="IPR001387">
    <property type="entry name" value="Cro/C1-type_HTH"/>
</dbReference>
<dbReference type="CDD" id="cd00093">
    <property type="entry name" value="HTH_XRE"/>
    <property type="match status" value="1"/>
</dbReference>
<name>A0A7W6RB39_9PROT</name>
<dbReference type="EMBL" id="JACIGK010000001">
    <property type="protein sequence ID" value="MBB4264659.1"/>
    <property type="molecule type" value="Genomic_DNA"/>
</dbReference>
<organism evidence="2 3">
    <name type="scientific">Roseospira visakhapatnamensis</name>
    <dbReference type="NCBI Taxonomy" id="390880"/>
    <lineage>
        <taxon>Bacteria</taxon>
        <taxon>Pseudomonadati</taxon>
        <taxon>Pseudomonadota</taxon>
        <taxon>Alphaproteobacteria</taxon>
        <taxon>Rhodospirillales</taxon>
        <taxon>Rhodospirillaceae</taxon>
        <taxon>Roseospira</taxon>
    </lineage>
</organism>
<keyword evidence="3" id="KW-1185">Reference proteome</keyword>
<dbReference type="AlphaFoldDB" id="A0A7W6RB39"/>
<comment type="caution">
    <text evidence="2">The sequence shown here is derived from an EMBL/GenBank/DDBJ whole genome shotgun (WGS) entry which is preliminary data.</text>
</comment>
<feature type="domain" description="HTH cro/C1-type" evidence="1">
    <location>
        <begin position="23"/>
        <end position="78"/>
    </location>
</feature>
<evidence type="ECO:0000259" key="1">
    <source>
        <dbReference type="PROSITE" id="PS50943"/>
    </source>
</evidence>
<dbReference type="Pfam" id="PF01381">
    <property type="entry name" value="HTH_3"/>
    <property type="match status" value="1"/>
</dbReference>
<dbReference type="SUPFAM" id="SSF47413">
    <property type="entry name" value="lambda repressor-like DNA-binding domains"/>
    <property type="match status" value="1"/>
</dbReference>
<dbReference type="PROSITE" id="PS50943">
    <property type="entry name" value="HTH_CROC1"/>
    <property type="match status" value="1"/>
</dbReference>
<dbReference type="Gene3D" id="1.10.260.40">
    <property type="entry name" value="lambda repressor-like DNA-binding domains"/>
    <property type="match status" value="1"/>
</dbReference>
<evidence type="ECO:0000313" key="3">
    <source>
        <dbReference type="Proteomes" id="UP000554286"/>
    </source>
</evidence>
<dbReference type="SMART" id="SM00530">
    <property type="entry name" value="HTH_XRE"/>
    <property type="match status" value="1"/>
</dbReference>
<sequence length="100" mass="11127">MTEEGLIISTEARGRMRAGGVYLRNLRESQEITRAELAEQLLSVSEALVSDIEAGSVRLSIEDMSRWALALGVRHDMMADALGRLYDPLPFDTFWTRAAA</sequence>
<reference evidence="2 3" key="1">
    <citation type="submission" date="2020-08" db="EMBL/GenBank/DDBJ databases">
        <title>Genome sequencing of Purple Non-Sulfur Bacteria from various extreme environments.</title>
        <authorList>
            <person name="Mayer M."/>
        </authorList>
    </citation>
    <scope>NUCLEOTIDE SEQUENCE [LARGE SCALE GENOMIC DNA]</scope>
    <source>
        <strain evidence="2 3">JA131</strain>
    </source>
</reference>
<evidence type="ECO:0000313" key="2">
    <source>
        <dbReference type="EMBL" id="MBB4264659.1"/>
    </source>
</evidence>
<gene>
    <name evidence="2" type="ORF">GGD89_000265</name>
</gene>
<accession>A0A7W6RB39</accession>
<proteinExistence type="predicted"/>
<dbReference type="RefSeq" id="WP_184042283.1">
    <property type="nucleotide sequence ID" value="NZ_JACIGK010000001.1"/>
</dbReference>